<dbReference type="InterPro" id="IPR050478">
    <property type="entry name" value="Ethylene_sulfur-biosynth"/>
</dbReference>
<dbReference type="STRING" id="10228.B3S5P6"/>
<sequence length="237" mass="26383">MANFLTKYFKASRPVLKEELIGLCGAGPIINIVGSVVCDPEEYLLIPSPYYGAFAPDLSFMSQVRLFPVDLTSEIKEPYLEPFQLTVPALEKALQQAVSQGKRVKGFLFSNPVNPSASYFTKQMIKDYLDFAHRHELHIIFDEIYYLSSHAPDADVISVLSMINELPDPKRTHFIWAFSKDFASSGLRAGILWTQNSELAAAAGACSRFSGISPPTQKQLTNMITDYGIVSFCVKLD</sequence>
<dbReference type="PANTHER" id="PTHR43795">
    <property type="entry name" value="BIFUNCTIONAL ASPARTATE AMINOTRANSFERASE AND GLUTAMATE/ASPARTATE-PREPHENATE AMINOTRANSFERASE-RELATED"/>
    <property type="match status" value="1"/>
</dbReference>
<dbReference type="HOGENOM" id="CLU_1104882_0_0_1"/>
<dbReference type="CTD" id="6756681"/>
<dbReference type="GO" id="GO:0008483">
    <property type="term" value="F:transaminase activity"/>
    <property type="evidence" value="ECO:0000318"/>
    <property type="project" value="GO_Central"/>
</dbReference>
<dbReference type="PRINTS" id="PR00753">
    <property type="entry name" value="ACCSYNTHASE"/>
</dbReference>
<dbReference type="Pfam" id="PF00155">
    <property type="entry name" value="Aminotran_1_2"/>
    <property type="match status" value="1"/>
</dbReference>
<evidence type="ECO:0000313" key="3">
    <source>
        <dbReference type="EMBL" id="EDV21832.1"/>
    </source>
</evidence>
<dbReference type="SUPFAM" id="SSF53383">
    <property type="entry name" value="PLP-dependent transferases"/>
    <property type="match status" value="1"/>
</dbReference>
<organism evidence="3 4">
    <name type="scientific">Trichoplax adhaerens</name>
    <name type="common">Trichoplax reptans</name>
    <dbReference type="NCBI Taxonomy" id="10228"/>
    <lineage>
        <taxon>Eukaryota</taxon>
        <taxon>Metazoa</taxon>
        <taxon>Placozoa</taxon>
        <taxon>Uniplacotomia</taxon>
        <taxon>Trichoplacea</taxon>
        <taxon>Trichoplacidae</taxon>
        <taxon>Trichoplax</taxon>
    </lineage>
</organism>
<dbReference type="InParanoid" id="B3S5P6"/>
<evidence type="ECO:0000259" key="2">
    <source>
        <dbReference type="Pfam" id="PF00155"/>
    </source>
</evidence>
<dbReference type="PhylomeDB" id="B3S5P6"/>
<dbReference type="AlphaFoldDB" id="B3S5P6"/>
<dbReference type="KEGG" id="tad:TRIADDRAFT_59430"/>
<dbReference type="GO" id="GO:0030170">
    <property type="term" value="F:pyridoxal phosphate binding"/>
    <property type="evidence" value="ECO:0007669"/>
    <property type="project" value="InterPro"/>
</dbReference>
<dbReference type="InterPro" id="IPR004839">
    <property type="entry name" value="Aminotransferase_I/II_large"/>
</dbReference>
<feature type="domain" description="Aminotransferase class I/classII large" evidence="2">
    <location>
        <begin position="16"/>
        <end position="227"/>
    </location>
</feature>
<dbReference type="eggNOG" id="KOG0256">
    <property type="taxonomic scope" value="Eukaryota"/>
</dbReference>
<accession>B3S5P6</accession>
<proteinExistence type="predicted"/>
<dbReference type="PANTHER" id="PTHR43795:SF39">
    <property type="entry name" value="AMINOTRANSFERASE CLASS I_CLASSII DOMAIN-CONTAINING PROTEIN"/>
    <property type="match status" value="1"/>
</dbReference>
<dbReference type="GO" id="GO:0006520">
    <property type="term" value="P:amino acid metabolic process"/>
    <property type="evidence" value="ECO:0000318"/>
    <property type="project" value="GO_Central"/>
</dbReference>
<protein>
    <recommendedName>
        <fullName evidence="2">Aminotransferase class I/classII large domain-containing protein</fullName>
    </recommendedName>
</protein>
<gene>
    <name evidence="3" type="ORF">TRIADDRAFT_59430</name>
</gene>
<reference evidence="3 4" key="1">
    <citation type="journal article" date="2008" name="Nature">
        <title>The Trichoplax genome and the nature of placozoans.</title>
        <authorList>
            <person name="Srivastava M."/>
            <person name="Begovic E."/>
            <person name="Chapman J."/>
            <person name="Putnam N.H."/>
            <person name="Hellsten U."/>
            <person name="Kawashima T."/>
            <person name="Kuo A."/>
            <person name="Mitros T."/>
            <person name="Salamov A."/>
            <person name="Carpenter M.L."/>
            <person name="Signorovitch A.Y."/>
            <person name="Moreno M.A."/>
            <person name="Kamm K."/>
            <person name="Grimwood J."/>
            <person name="Schmutz J."/>
            <person name="Shapiro H."/>
            <person name="Grigoriev I.V."/>
            <person name="Buss L.W."/>
            <person name="Schierwater B."/>
            <person name="Dellaporta S.L."/>
            <person name="Rokhsar D.S."/>
        </authorList>
    </citation>
    <scope>NUCLEOTIDE SEQUENCE [LARGE SCALE GENOMIC DNA]</scope>
    <source>
        <strain evidence="3 4">Grell-BS-1999</strain>
    </source>
</reference>
<name>B3S5P6_TRIAD</name>
<dbReference type="OrthoDB" id="7042322at2759"/>
<evidence type="ECO:0000256" key="1">
    <source>
        <dbReference type="ARBA" id="ARBA00022898"/>
    </source>
</evidence>
<dbReference type="Gene3D" id="3.40.640.10">
    <property type="entry name" value="Type I PLP-dependent aspartate aminotransferase-like (Major domain)"/>
    <property type="match status" value="1"/>
</dbReference>
<dbReference type="InterPro" id="IPR015424">
    <property type="entry name" value="PyrdxlP-dep_Trfase"/>
</dbReference>
<dbReference type="Proteomes" id="UP000009022">
    <property type="component" value="Unassembled WGS sequence"/>
</dbReference>
<keyword evidence="4" id="KW-1185">Reference proteome</keyword>
<dbReference type="EMBL" id="DS985251">
    <property type="protein sequence ID" value="EDV21832.1"/>
    <property type="molecule type" value="Genomic_DNA"/>
</dbReference>
<dbReference type="FunCoup" id="B3S5P6">
    <property type="interactions" value="7"/>
</dbReference>
<dbReference type="GeneID" id="6756681"/>
<dbReference type="RefSeq" id="XP_002115469.1">
    <property type="nucleotide sequence ID" value="XM_002115433.1"/>
</dbReference>
<dbReference type="InterPro" id="IPR015421">
    <property type="entry name" value="PyrdxlP-dep_Trfase_major"/>
</dbReference>
<keyword evidence="1" id="KW-0663">Pyridoxal phosphate</keyword>
<evidence type="ECO:0000313" key="4">
    <source>
        <dbReference type="Proteomes" id="UP000009022"/>
    </source>
</evidence>